<feature type="transmembrane region" description="Helical" evidence="2">
    <location>
        <begin position="135"/>
        <end position="160"/>
    </location>
</feature>
<feature type="region of interest" description="Disordered" evidence="1">
    <location>
        <begin position="307"/>
        <end position="368"/>
    </location>
</feature>
<evidence type="ECO:0000256" key="1">
    <source>
        <dbReference type="SAM" id="MobiDB-lite"/>
    </source>
</evidence>
<protein>
    <submittedName>
        <fullName evidence="3">Uncharacterized protein</fullName>
    </submittedName>
</protein>
<name>A0A4U5NGM2_STECR</name>
<keyword evidence="2" id="KW-0472">Membrane</keyword>
<feature type="compositionally biased region" description="Basic residues" evidence="1">
    <location>
        <begin position="312"/>
        <end position="333"/>
    </location>
</feature>
<reference evidence="3 4" key="1">
    <citation type="journal article" date="2015" name="Genome Biol.">
        <title>Comparative genomics of Steinernema reveals deeply conserved gene regulatory networks.</title>
        <authorList>
            <person name="Dillman A.R."/>
            <person name="Macchietto M."/>
            <person name="Porter C.F."/>
            <person name="Rogers A."/>
            <person name="Williams B."/>
            <person name="Antoshechkin I."/>
            <person name="Lee M.M."/>
            <person name="Goodwin Z."/>
            <person name="Lu X."/>
            <person name="Lewis E.E."/>
            <person name="Goodrich-Blair H."/>
            <person name="Stock S.P."/>
            <person name="Adams B.J."/>
            <person name="Sternberg P.W."/>
            <person name="Mortazavi A."/>
        </authorList>
    </citation>
    <scope>NUCLEOTIDE SEQUENCE [LARGE SCALE GENOMIC DNA]</scope>
    <source>
        <strain evidence="3 4">ALL</strain>
    </source>
</reference>
<keyword evidence="4" id="KW-1185">Reference proteome</keyword>
<dbReference type="EMBL" id="AZBU02000004">
    <property type="protein sequence ID" value="TKR81850.1"/>
    <property type="molecule type" value="Genomic_DNA"/>
</dbReference>
<gene>
    <name evidence="3" type="ORF">L596_015656</name>
</gene>
<accession>A0A4U5NGM2</accession>
<sequence>MPRSRIICPTACNSSSHSRTSRGLQGEDQPLKCIRRFRNNSFFPDAIGHDCLPTTSPHFDSFRLSQSVDFSLSEQMKQRFKRSDGQDHAYNNSSLLLGESGGGATRTTMTRAHRHQRPIEGPGFYYTSNFPAATLMFMVISFMIVTLLILGLCGASVFFVRHLTKRKGRRELQEYRNAHPPPARSTKEFDFVLDMRLQSMEKLIPQIPQGKKPTKIDAGPKDVAGIVGFLATHKVRDEALEFRSPNTEVVLVPRTYQSAEPVVAPNPFMSSVRAAKAIYPMAPVVAPFAPIPELRISESNDKILRDNPEKVVKKKRKSKKPKRGNIIWKKLKKSTSPETKSVEKTALSPSPDKAKESPGVCSDSRKVNRRVGWSDAEQRYQVIRKQQTHFV</sequence>
<comment type="caution">
    <text evidence="3">The sequence shown here is derived from an EMBL/GenBank/DDBJ whole genome shotgun (WGS) entry which is preliminary data.</text>
</comment>
<organism evidence="3 4">
    <name type="scientific">Steinernema carpocapsae</name>
    <name type="common">Entomopathogenic nematode</name>
    <dbReference type="NCBI Taxonomy" id="34508"/>
    <lineage>
        <taxon>Eukaryota</taxon>
        <taxon>Metazoa</taxon>
        <taxon>Ecdysozoa</taxon>
        <taxon>Nematoda</taxon>
        <taxon>Chromadorea</taxon>
        <taxon>Rhabditida</taxon>
        <taxon>Tylenchina</taxon>
        <taxon>Panagrolaimomorpha</taxon>
        <taxon>Strongyloidoidea</taxon>
        <taxon>Steinernematidae</taxon>
        <taxon>Steinernema</taxon>
    </lineage>
</organism>
<dbReference type="Proteomes" id="UP000298663">
    <property type="component" value="Unassembled WGS sequence"/>
</dbReference>
<proteinExistence type="predicted"/>
<keyword evidence="2" id="KW-1133">Transmembrane helix</keyword>
<evidence type="ECO:0000313" key="4">
    <source>
        <dbReference type="Proteomes" id="UP000298663"/>
    </source>
</evidence>
<evidence type="ECO:0000256" key="2">
    <source>
        <dbReference type="SAM" id="Phobius"/>
    </source>
</evidence>
<reference evidence="3 4" key="2">
    <citation type="journal article" date="2019" name="G3 (Bethesda)">
        <title>Hybrid Assembly of the Genome of the Entomopathogenic Nematode Steinernema carpocapsae Identifies the X-Chromosome.</title>
        <authorList>
            <person name="Serra L."/>
            <person name="Macchietto M."/>
            <person name="Macias-Munoz A."/>
            <person name="McGill C.J."/>
            <person name="Rodriguez I.M."/>
            <person name="Rodriguez B."/>
            <person name="Murad R."/>
            <person name="Mortazavi A."/>
        </authorList>
    </citation>
    <scope>NUCLEOTIDE SEQUENCE [LARGE SCALE GENOMIC DNA]</scope>
    <source>
        <strain evidence="3 4">ALL</strain>
    </source>
</reference>
<feature type="compositionally biased region" description="Polar residues" evidence="1">
    <location>
        <begin position="11"/>
        <end position="23"/>
    </location>
</feature>
<dbReference type="AlphaFoldDB" id="A0A4U5NGM2"/>
<evidence type="ECO:0000313" key="3">
    <source>
        <dbReference type="EMBL" id="TKR81850.1"/>
    </source>
</evidence>
<keyword evidence="2" id="KW-0812">Transmembrane</keyword>
<feature type="region of interest" description="Disordered" evidence="1">
    <location>
        <begin position="1"/>
        <end position="26"/>
    </location>
</feature>